<evidence type="ECO:0000313" key="3">
    <source>
        <dbReference type="Proteomes" id="UP001059822"/>
    </source>
</evidence>
<evidence type="ECO:0000313" key="2">
    <source>
        <dbReference type="EMBL" id="UTO56689.1"/>
    </source>
</evidence>
<keyword evidence="4" id="KW-1185">Reference proteome</keyword>
<evidence type="ECO:0000313" key="1">
    <source>
        <dbReference type="EMBL" id="UTO55772.1"/>
    </source>
</evidence>
<dbReference type="EMBL" id="CP089285">
    <property type="protein sequence ID" value="UTO56689.1"/>
    <property type="molecule type" value="Genomic_DNA"/>
</dbReference>
<dbReference type="EMBL" id="CP089286">
    <property type="protein sequence ID" value="UTO55772.1"/>
    <property type="molecule type" value="Genomic_DNA"/>
</dbReference>
<dbReference type="Proteomes" id="UP001059822">
    <property type="component" value="Chromosome"/>
</dbReference>
<evidence type="ECO:0000313" key="4">
    <source>
        <dbReference type="Proteomes" id="UP001059985"/>
    </source>
</evidence>
<sequence length="175" mass="20476">MLGLGLVKVMVFIPFVSFFTNKAISHYQLEVPCVIKDFALKGVISNFYNMFYIIKSNDKAISFTLSKEKYYLLKNSVLKVCIWHPLKIIKYFLGFFSSKLRKSFELKNPKLCLLSNDKHSTTTLQEHIHRFLNYIKHKVTNIANYLTLNNNKINNKHTNKAIQIGNTFNIKFIFI</sequence>
<organism evidence="1 3">
    <name type="scientific">Neoehrlichia mikurensis</name>
    <dbReference type="NCBI Taxonomy" id="89586"/>
    <lineage>
        <taxon>Bacteria</taxon>
        <taxon>Pseudomonadati</taxon>
        <taxon>Pseudomonadota</taxon>
        <taxon>Alphaproteobacteria</taxon>
        <taxon>Rickettsiales</taxon>
        <taxon>Anaplasmataceae</taxon>
        <taxon>Candidatus Neoehrlichia</taxon>
    </lineage>
</organism>
<gene>
    <name evidence="2" type="ORF">LUA81_01690</name>
    <name evidence="1" type="ORF">LUA82_01700</name>
</gene>
<dbReference type="RefSeq" id="WP_218213740.1">
    <property type="nucleotide sequence ID" value="NZ_CP054597.1"/>
</dbReference>
<reference evidence="1" key="1">
    <citation type="journal article" date="2022" name="Microorganisms">
        <title>Assembly and Comparison of Ca. Neoehrlichia mikurensis Genomes.</title>
        <authorList>
            <person name="Azagi T."/>
            <person name="Dirks R.P."/>
            <person name="Yebra-Pimentel E.S."/>
            <person name="Schaap P.J."/>
            <person name="Koehorst J.J."/>
            <person name="Esser H.J."/>
            <person name="Sprong H."/>
        </authorList>
    </citation>
    <scope>NUCLEOTIDE SEQUENCE</scope>
    <source>
        <strain evidence="2">18-2804</strain>
        <strain evidence="1">18-2837</strain>
    </source>
</reference>
<name>A0A9Q9F470_9RICK</name>
<proteinExistence type="predicted"/>
<protein>
    <submittedName>
        <fullName evidence="1">Uncharacterized protein</fullName>
    </submittedName>
</protein>
<accession>A0A9Q9F470</accession>
<dbReference type="Proteomes" id="UP001059985">
    <property type="component" value="Chromosome"/>
</dbReference>
<dbReference type="AlphaFoldDB" id="A0A9Q9F470"/>